<evidence type="ECO:0000313" key="6">
    <source>
        <dbReference type="Proteomes" id="UP000006727"/>
    </source>
</evidence>
<dbReference type="Proteomes" id="UP000006727">
    <property type="component" value="Chromosome 4"/>
</dbReference>
<dbReference type="Gene3D" id="2.60.40.10">
    <property type="entry name" value="Immunoglobulins"/>
    <property type="match status" value="1"/>
</dbReference>
<dbReference type="PANTHER" id="PTHR32208:SF98">
    <property type="entry name" value="GLYOXAL OXIDASE N-TERMINAL DOMAIN-CONTAINING PROTEIN"/>
    <property type="match status" value="1"/>
</dbReference>
<keyword evidence="6" id="KW-1185">Reference proteome</keyword>
<keyword evidence="1" id="KW-0732">Signal</keyword>
<dbReference type="InterPro" id="IPR011043">
    <property type="entry name" value="Gal_Oxase/kelch_b-propeller"/>
</dbReference>
<organism evidence="4">
    <name type="scientific">Physcomitrium patens</name>
    <name type="common">Spreading-leaved earth moss</name>
    <name type="synonym">Physcomitrella patens</name>
    <dbReference type="NCBI Taxonomy" id="3218"/>
    <lineage>
        <taxon>Eukaryota</taxon>
        <taxon>Viridiplantae</taxon>
        <taxon>Streptophyta</taxon>
        <taxon>Embryophyta</taxon>
        <taxon>Bryophyta</taxon>
        <taxon>Bryophytina</taxon>
        <taxon>Bryopsida</taxon>
        <taxon>Funariidae</taxon>
        <taxon>Funariales</taxon>
        <taxon>Funariaceae</taxon>
        <taxon>Physcomitrium</taxon>
    </lineage>
</organism>
<dbReference type="Pfam" id="PF07250">
    <property type="entry name" value="Glyoxal_oxid_N"/>
    <property type="match status" value="1"/>
</dbReference>
<dbReference type="CDD" id="cd02851">
    <property type="entry name" value="E_set_GO_C"/>
    <property type="match status" value="1"/>
</dbReference>
<evidence type="ECO:0000256" key="1">
    <source>
        <dbReference type="ARBA" id="ARBA00022729"/>
    </source>
</evidence>
<gene>
    <name evidence="4" type="ORF">PHYPA_006508</name>
</gene>
<dbReference type="PANTHER" id="PTHR32208">
    <property type="entry name" value="SECRETED PROTEIN-RELATED"/>
    <property type="match status" value="1"/>
</dbReference>
<dbReference type="PaxDb" id="3218-PP1S201_48V6.1"/>
<dbReference type="Gramene" id="Pp3c4_20550V3.1">
    <property type="protein sequence ID" value="Pp3c4_20550V3.1"/>
    <property type="gene ID" value="Pp3c4_20550"/>
</dbReference>
<dbReference type="InParanoid" id="A0A2K1KPD9"/>
<proteinExistence type="predicted"/>
<protein>
    <submittedName>
        <fullName evidence="4 5">Uncharacterized protein</fullName>
    </submittedName>
</protein>
<feature type="domain" description="Galactose oxidase-like Early set" evidence="3">
    <location>
        <begin position="159"/>
        <end position="253"/>
    </location>
</feature>
<dbReference type="InterPro" id="IPR013783">
    <property type="entry name" value="Ig-like_fold"/>
</dbReference>
<dbReference type="Pfam" id="PF09118">
    <property type="entry name" value="GO-like_E_set"/>
    <property type="match status" value="1"/>
</dbReference>
<evidence type="ECO:0000259" key="3">
    <source>
        <dbReference type="Pfam" id="PF09118"/>
    </source>
</evidence>
<dbReference type="InterPro" id="IPR009880">
    <property type="entry name" value="Glyoxal_oxidase_N"/>
</dbReference>
<dbReference type="Gene3D" id="2.130.10.80">
    <property type="entry name" value="Galactose oxidase/kelch, beta-propeller"/>
    <property type="match status" value="1"/>
</dbReference>
<sequence>MQLYIPKSKWRKKVMFKIYDAPCSRYRGSTTGASRAGNVDAPGSASCGRIIATARAPRWAMQNMPIRRVMGDMLNLPTGNVLIINGAQNGYQGWGRSRSTKTTIPRMYHSTANLLSDGRILVAGSNTYIFYTYRGAYPTELRVEAFSPPYLAAGLDTERPVIREFPKGIKYQQVFVITFTVRRRVGAVAVNMLNAPFVTHSYAQGQRMVKLTTAAPVRRGTNWSVQVTAVPGNTIVPPAWYMVFVVQNGVPSKVLQHCTFHILT</sequence>
<dbReference type="InterPro" id="IPR014756">
    <property type="entry name" value="Ig_E-set"/>
</dbReference>
<dbReference type="SUPFAM" id="SSF50965">
    <property type="entry name" value="Galactose oxidase, central domain"/>
    <property type="match status" value="1"/>
</dbReference>
<reference evidence="4 6" key="1">
    <citation type="journal article" date="2008" name="Science">
        <title>The Physcomitrella genome reveals evolutionary insights into the conquest of land by plants.</title>
        <authorList>
            <person name="Rensing S."/>
            <person name="Lang D."/>
            <person name="Zimmer A."/>
            <person name="Terry A."/>
            <person name="Salamov A."/>
            <person name="Shapiro H."/>
            <person name="Nishiyama T."/>
            <person name="Perroud P.-F."/>
            <person name="Lindquist E."/>
            <person name="Kamisugi Y."/>
            <person name="Tanahashi T."/>
            <person name="Sakakibara K."/>
            <person name="Fujita T."/>
            <person name="Oishi K."/>
            <person name="Shin-I T."/>
            <person name="Kuroki Y."/>
            <person name="Toyoda A."/>
            <person name="Suzuki Y."/>
            <person name="Hashimoto A."/>
            <person name="Yamaguchi K."/>
            <person name="Sugano A."/>
            <person name="Kohara Y."/>
            <person name="Fujiyama A."/>
            <person name="Anterola A."/>
            <person name="Aoki S."/>
            <person name="Ashton N."/>
            <person name="Barbazuk W.B."/>
            <person name="Barker E."/>
            <person name="Bennetzen J."/>
            <person name="Bezanilla M."/>
            <person name="Blankenship R."/>
            <person name="Cho S.H."/>
            <person name="Dutcher S."/>
            <person name="Estelle M."/>
            <person name="Fawcett J.A."/>
            <person name="Gundlach H."/>
            <person name="Hanada K."/>
            <person name="Heyl A."/>
            <person name="Hicks K.A."/>
            <person name="Hugh J."/>
            <person name="Lohr M."/>
            <person name="Mayer K."/>
            <person name="Melkozernov A."/>
            <person name="Murata T."/>
            <person name="Nelson D."/>
            <person name="Pils B."/>
            <person name="Prigge M."/>
            <person name="Reiss B."/>
            <person name="Renner T."/>
            <person name="Rombauts S."/>
            <person name="Rushton P."/>
            <person name="Sanderfoot A."/>
            <person name="Schween G."/>
            <person name="Shiu S.-H."/>
            <person name="Stueber K."/>
            <person name="Theodoulou F.L."/>
            <person name="Tu H."/>
            <person name="Van de Peer Y."/>
            <person name="Verrier P.J."/>
            <person name="Waters E."/>
            <person name="Wood A."/>
            <person name="Yang L."/>
            <person name="Cove D."/>
            <person name="Cuming A."/>
            <person name="Hasebe M."/>
            <person name="Lucas S."/>
            <person name="Mishler D.B."/>
            <person name="Reski R."/>
            <person name="Grigoriev I."/>
            <person name="Quatrano R.S."/>
            <person name="Boore J.L."/>
        </authorList>
    </citation>
    <scope>NUCLEOTIDE SEQUENCE [LARGE SCALE GENOMIC DNA]</scope>
    <source>
        <strain evidence="5 6">cv. Gransden 2004</strain>
    </source>
</reference>
<dbReference type="InterPro" id="IPR015202">
    <property type="entry name" value="GO-like_E_set"/>
</dbReference>
<name>A0A2K1KPD9_PHYPA</name>
<evidence type="ECO:0000313" key="5">
    <source>
        <dbReference type="EnsemblPlants" id="Pp3c4_20550V3.1"/>
    </source>
</evidence>
<evidence type="ECO:0000259" key="2">
    <source>
        <dbReference type="Pfam" id="PF07250"/>
    </source>
</evidence>
<dbReference type="SUPFAM" id="SSF81296">
    <property type="entry name" value="E set domains"/>
    <property type="match status" value="1"/>
</dbReference>
<dbReference type="EMBL" id="ABEU02000004">
    <property type="protein sequence ID" value="PNR55611.1"/>
    <property type="molecule type" value="Genomic_DNA"/>
</dbReference>
<dbReference type="InterPro" id="IPR037293">
    <property type="entry name" value="Gal_Oxidase_central_sf"/>
</dbReference>
<dbReference type="EnsemblPlants" id="Pp3c4_20550V3.1">
    <property type="protein sequence ID" value="Pp3c4_20550V3.1"/>
    <property type="gene ID" value="Pp3c4_20550"/>
</dbReference>
<evidence type="ECO:0000313" key="4">
    <source>
        <dbReference type="EMBL" id="PNR55611.1"/>
    </source>
</evidence>
<feature type="domain" description="Glyoxal oxidase N-terminal" evidence="2">
    <location>
        <begin position="32"/>
        <end position="150"/>
    </location>
</feature>
<reference evidence="5" key="3">
    <citation type="submission" date="2020-12" db="UniProtKB">
        <authorList>
            <consortium name="EnsemblPlants"/>
        </authorList>
    </citation>
    <scope>IDENTIFICATION</scope>
</reference>
<reference evidence="4 6" key="2">
    <citation type="journal article" date="2018" name="Plant J.">
        <title>The Physcomitrella patens chromosome-scale assembly reveals moss genome structure and evolution.</title>
        <authorList>
            <person name="Lang D."/>
            <person name="Ullrich K.K."/>
            <person name="Murat F."/>
            <person name="Fuchs J."/>
            <person name="Jenkins J."/>
            <person name="Haas F.B."/>
            <person name="Piednoel M."/>
            <person name="Gundlach H."/>
            <person name="Van Bel M."/>
            <person name="Meyberg R."/>
            <person name="Vives C."/>
            <person name="Morata J."/>
            <person name="Symeonidi A."/>
            <person name="Hiss M."/>
            <person name="Muchero W."/>
            <person name="Kamisugi Y."/>
            <person name="Saleh O."/>
            <person name="Blanc G."/>
            <person name="Decker E.L."/>
            <person name="van Gessel N."/>
            <person name="Grimwood J."/>
            <person name="Hayes R.D."/>
            <person name="Graham S.W."/>
            <person name="Gunter L.E."/>
            <person name="McDaniel S.F."/>
            <person name="Hoernstein S.N.W."/>
            <person name="Larsson A."/>
            <person name="Li F.W."/>
            <person name="Perroud P.F."/>
            <person name="Phillips J."/>
            <person name="Ranjan P."/>
            <person name="Rokshar D.S."/>
            <person name="Rothfels C.J."/>
            <person name="Schneider L."/>
            <person name="Shu S."/>
            <person name="Stevenson D.W."/>
            <person name="Thummler F."/>
            <person name="Tillich M."/>
            <person name="Villarreal Aguilar J.C."/>
            <person name="Widiez T."/>
            <person name="Wong G.K."/>
            <person name="Wymore A."/>
            <person name="Zhang Y."/>
            <person name="Zimmer A.D."/>
            <person name="Quatrano R.S."/>
            <person name="Mayer K.F.X."/>
            <person name="Goodstein D."/>
            <person name="Casacuberta J.M."/>
            <person name="Vandepoele K."/>
            <person name="Reski R."/>
            <person name="Cuming A.C."/>
            <person name="Tuskan G.A."/>
            <person name="Maumus F."/>
            <person name="Salse J."/>
            <person name="Schmutz J."/>
            <person name="Rensing S.A."/>
        </authorList>
    </citation>
    <scope>NUCLEOTIDE SEQUENCE [LARGE SCALE GENOMIC DNA]</scope>
    <source>
        <strain evidence="5 6">cv. Gransden 2004</strain>
    </source>
</reference>
<accession>A0A2K1KPD9</accession>
<dbReference type="AlphaFoldDB" id="A0A2K1KPD9"/>